<evidence type="ECO:0000313" key="2">
    <source>
        <dbReference type="Proteomes" id="UP000272238"/>
    </source>
</evidence>
<dbReference type="EMBL" id="RBZN01000073">
    <property type="protein sequence ID" value="RKQ13129.1"/>
    <property type="molecule type" value="Genomic_DNA"/>
</dbReference>
<gene>
    <name evidence="1" type="ORF">D8M03_16635</name>
</gene>
<reference evidence="1 2" key="1">
    <citation type="journal article" date="2016" name="Antonie Van Leeuwenhoek">
        <title>Lysinibacillus endophyticus sp. nov., an indole-3-acetic acid producing endophytic bacterium isolated from corn root (Zea mays cv. Xinken-5).</title>
        <authorList>
            <person name="Yu J."/>
            <person name="Guan X."/>
            <person name="Liu C."/>
            <person name="Xiang W."/>
            <person name="Yu Z."/>
            <person name="Liu X."/>
            <person name="Wang G."/>
        </authorList>
    </citation>
    <scope>NUCLEOTIDE SEQUENCE [LARGE SCALE GENOMIC DNA]</scope>
    <source>
        <strain evidence="1 2">DSM 100506</strain>
    </source>
</reference>
<protein>
    <submittedName>
        <fullName evidence="1">Uncharacterized protein</fullName>
    </submittedName>
</protein>
<dbReference type="Proteomes" id="UP000272238">
    <property type="component" value="Unassembled WGS sequence"/>
</dbReference>
<organism evidence="1 2">
    <name type="scientific">Ureibacillus endophyticus</name>
    <dbReference type="NCBI Taxonomy" id="1978490"/>
    <lineage>
        <taxon>Bacteria</taxon>
        <taxon>Bacillati</taxon>
        <taxon>Bacillota</taxon>
        <taxon>Bacilli</taxon>
        <taxon>Bacillales</taxon>
        <taxon>Caryophanaceae</taxon>
        <taxon>Ureibacillus</taxon>
    </lineage>
</organism>
<keyword evidence="2" id="KW-1185">Reference proteome</keyword>
<dbReference type="AlphaFoldDB" id="A0A494YSM3"/>
<proteinExistence type="predicted"/>
<dbReference type="RefSeq" id="WP_121215921.1">
    <property type="nucleotide sequence ID" value="NZ_RBZN01000073.1"/>
</dbReference>
<accession>A0A494YSM3</accession>
<sequence length="703" mass="74815">MLVNDDNKKQSSFTAVREAANFSYRLVDQNGKERKANEETKVTFSVSAGEGEVSIGGTTLHAHQSTTVTKTLSTTDSRVNVRITAKSPTTVSVYATSSQSGITLSPTDTVTATFTSYAQVTGITGYTNATLLNKDDNTFELVASNGNVYEYSYNENNIRQNNSPVDIATFERLLERGATVAVGKDADGNIYFNVVDVDVAIPTNVAIKALIADGETTIDDDAIEAIGGAKPTNADDVTIDYKGTDALTVDLANTKNLTIKAPKTSAITISGAVAQDLVIDADEAHVDYTAGSIARDVIINGVKDNSFVLANGVTVGGDIIVNDTTGARIVNNSAGAINVVINNNQPVAIENNDGTLNVTVKSKEATLDINGDNVEVVAAPGTTVKDSKGNDVEVTKKTGTTGKLTLSTTEAVEGDIITVTLEDADLNVSATVADSVDILLGNGTLRLTETGTDTGVFVNTFEAAETVDVKYNDAKDANGEPVTIKKTLTVVKAEEVDLGAPVFVSNTINFKLDTELDVTEITGKEFLELLNYQLRNVGRTTDGTLVSYDKNNGYAITGALIDGKWVTTETVLEDLTLEETKEATDISFEDFDKILKERFAKDPKNGEFDGPNYDKVTAKIVDNKLVVTFGTDFLKWTAIHTYSSNNYNITAHLDLEDLAKKLSTRGLAVTATGTSDFKITLQGKSGGTFEDSVTVVLSEITAD</sequence>
<evidence type="ECO:0000313" key="1">
    <source>
        <dbReference type="EMBL" id="RKQ13129.1"/>
    </source>
</evidence>
<comment type="caution">
    <text evidence="1">The sequence shown here is derived from an EMBL/GenBank/DDBJ whole genome shotgun (WGS) entry which is preliminary data.</text>
</comment>
<name>A0A494YSM3_9BACL</name>